<dbReference type="Proteomes" id="UP000288805">
    <property type="component" value="Unassembled WGS sequence"/>
</dbReference>
<gene>
    <name evidence="1" type="ORF">CK203_103558</name>
</gene>
<accession>A0A438EMB5</accession>
<reference evidence="1 2" key="1">
    <citation type="journal article" date="2018" name="PLoS Genet.">
        <title>Population sequencing reveals clonal diversity and ancestral inbreeding in the grapevine cultivar Chardonnay.</title>
        <authorList>
            <person name="Roach M.J."/>
            <person name="Johnson D.L."/>
            <person name="Bohlmann J."/>
            <person name="van Vuuren H.J."/>
            <person name="Jones S.J."/>
            <person name="Pretorius I.S."/>
            <person name="Schmidt S.A."/>
            <person name="Borneman A.R."/>
        </authorList>
    </citation>
    <scope>NUCLEOTIDE SEQUENCE [LARGE SCALE GENOMIC DNA]</scope>
    <source>
        <strain evidence="2">cv. Chardonnay</strain>
        <tissue evidence="1">Leaf</tissue>
    </source>
</reference>
<evidence type="ECO:0008006" key="3">
    <source>
        <dbReference type="Google" id="ProtNLM"/>
    </source>
</evidence>
<protein>
    <recommendedName>
        <fullName evidence="3">Reverse transcriptase domain-containing protein</fullName>
    </recommendedName>
</protein>
<dbReference type="EMBL" id="QGNW01001241">
    <property type="protein sequence ID" value="RVW48840.1"/>
    <property type="molecule type" value="Genomic_DNA"/>
</dbReference>
<name>A0A438EMB5_VITVI</name>
<evidence type="ECO:0000313" key="2">
    <source>
        <dbReference type="Proteomes" id="UP000288805"/>
    </source>
</evidence>
<proteinExistence type="predicted"/>
<sequence length="370" mass="41877">MEINVSHLLFVDDTIIFCETRKENLTFLSWILAWFEAVSGLRINLAKSKLVPVGEVEEIEEMEKGGLGIRKIVLLNKALLGKWIWRFAIEKDNVWKKEILKKANWCWDNIEFKVGKGTKVKFWTDHCFGQGGWNLRFSRDFNDWELDLIGDLLNMLRDFRISSEGDSVFWKVGGSGIFGVKDAYNLLVAPNDFAFLKKCIWVDKVPTKAVFLLGRPHGGRFSPWIGFKNGVVRVLWEIVLALFGVQWVFLETVKEGVHWRGVLFALRLFGVANVHLRAGLDISARKQKNHMSCFGALFSLYKKAPKLTGEMGKKKKNGSEGKNIKLCLLPSAKGIGACLRSSGTQSSTVLPMLANLNIKLCKVVSIRLEL</sequence>
<comment type="caution">
    <text evidence="1">The sequence shown here is derived from an EMBL/GenBank/DDBJ whole genome shotgun (WGS) entry which is preliminary data.</text>
</comment>
<organism evidence="1 2">
    <name type="scientific">Vitis vinifera</name>
    <name type="common">Grape</name>
    <dbReference type="NCBI Taxonomy" id="29760"/>
    <lineage>
        <taxon>Eukaryota</taxon>
        <taxon>Viridiplantae</taxon>
        <taxon>Streptophyta</taxon>
        <taxon>Embryophyta</taxon>
        <taxon>Tracheophyta</taxon>
        <taxon>Spermatophyta</taxon>
        <taxon>Magnoliopsida</taxon>
        <taxon>eudicotyledons</taxon>
        <taxon>Gunneridae</taxon>
        <taxon>Pentapetalae</taxon>
        <taxon>rosids</taxon>
        <taxon>Vitales</taxon>
        <taxon>Vitaceae</taxon>
        <taxon>Viteae</taxon>
        <taxon>Vitis</taxon>
    </lineage>
</organism>
<dbReference type="AlphaFoldDB" id="A0A438EMB5"/>
<evidence type="ECO:0000313" key="1">
    <source>
        <dbReference type="EMBL" id="RVW48840.1"/>
    </source>
</evidence>